<organism evidence="6 7">
    <name type="scientific">Aspergillus terreus</name>
    <dbReference type="NCBI Taxonomy" id="33178"/>
    <lineage>
        <taxon>Eukaryota</taxon>
        <taxon>Fungi</taxon>
        <taxon>Dikarya</taxon>
        <taxon>Ascomycota</taxon>
        <taxon>Pezizomycotina</taxon>
        <taxon>Eurotiomycetes</taxon>
        <taxon>Eurotiomycetidae</taxon>
        <taxon>Eurotiales</taxon>
        <taxon>Aspergillaceae</taxon>
        <taxon>Aspergillus</taxon>
        <taxon>Aspergillus subgen. Circumdati</taxon>
    </lineage>
</organism>
<dbReference type="Pfam" id="PF08031">
    <property type="entry name" value="BBE"/>
    <property type="match status" value="1"/>
</dbReference>
<dbReference type="AlphaFoldDB" id="A0A5M3Z252"/>
<evidence type="ECO:0000313" key="6">
    <source>
        <dbReference type="EMBL" id="GFF17312.1"/>
    </source>
</evidence>
<dbReference type="GO" id="GO:0071949">
    <property type="term" value="F:FAD binding"/>
    <property type="evidence" value="ECO:0007669"/>
    <property type="project" value="InterPro"/>
</dbReference>
<evidence type="ECO:0000313" key="7">
    <source>
        <dbReference type="Proteomes" id="UP000452235"/>
    </source>
</evidence>
<dbReference type="InterPro" id="IPR016166">
    <property type="entry name" value="FAD-bd_PCMH"/>
</dbReference>
<gene>
    <name evidence="6" type="ORF">ATEIFO6365_0006066000</name>
</gene>
<dbReference type="PANTHER" id="PTHR42973">
    <property type="entry name" value="BINDING OXIDOREDUCTASE, PUTATIVE (AFU_ORTHOLOGUE AFUA_1G17690)-RELATED"/>
    <property type="match status" value="1"/>
</dbReference>
<dbReference type="VEuPathDB" id="FungiDB:ATEG_03433"/>
<dbReference type="SUPFAM" id="SSF56176">
    <property type="entry name" value="FAD-binding/transporter-associated domain-like"/>
    <property type="match status" value="1"/>
</dbReference>
<evidence type="ECO:0000256" key="2">
    <source>
        <dbReference type="ARBA" id="ARBA00022630"/>
    </source>
</evidence>
<dbReference type="Pfam" id="PF01565">
    <property type="entry name" value="FAD_binding_4"/>
    <property type="match status" value="1"/>
</dbReference>
<keyword evidence="2" id="KW-0285">Flavoprotein</keyword>
<accession>A0A5M3Z252</accession>
<evidence type="ECO:0000256" key="3">
    <source>
        <dbReference type="ARBA" id="ARBA00022729"/>
    </source>
</evidence>
<evidence type="ECO:0000256" key="1">
    <source>
        <dbReference type="ARBA" id="ARBA00005466"/>
    </source>
</evidence>
<keyword evidence="3" id="KW-0732">Signal</keyword>
<evidence type="ECO:0000256" key="5">
    <source>
        <dbReference type="ARBA" id="ARBA00023002"/>
    </source>
</evidence>
<dbReference type="EMBL" id="BLJY01000006">
    <property type="protein sequence ID" value="GFF17312.1"/>
    <property type="molecule type" value="Genomic_DNA"/>
</dbReference>
<dbReference type="InterPro" id="IPR006094">
    <property type="entry name" value="Oxid_FAD_bind_N"/>
</dbReference>
<sequence length="489" mass="53605">MVAFSAILQTALGLSAAKDLTSLFGPYLSPQAEILSGNDTDFYAQLQQRWTDYKAPSYGAGAIKPATAKDVQNIVKIANANSIPFFVTGGGHGISDYHNFDGLSIDMGKFNTVERNAAGDRLTIGGAVKIHQLTKPLAEWGKELPLGSCACVGVVGATLGGGIGSLHGLRGLLVDYLEEVEVVTASGDLIKASETEHKDLFWALRGAGSNYGIVTSATYRLPEVTNKGVYVNADYVYPVSANQSFFEVLEQFDNTLPPRLAITGASFFDRVNNKPVIAVNAVFFGPLEEALPHLQPFESLQPEMKNVSSIPAEQMMDAAFFSFFGMDNGACTPNQHINIYTVALRQIHAPTFQSFYSKLVDFWNANPTYQGRLLIQRYSNEGPMAVPDDATAYAYRDVKTYMNIEGFYADSGLDDAVNEFATLGRQEFAETSGFDQLAVYSNYARGDEGPVAWYGERKLPKLSALKRKWDPEQRFSVNNPVPLHWRTEL</sequence>
<comment type="caution">
    <text evidence="6">The sequence shown here is derived from an EMBL/GenBank/DDBJ whole genome shotgun (WGS) entry which is preliminary data.</text>
</comment>
<protein>
    <submittedName>
        <fullName evidence="6">FAD binding domain protein</fullName>
    </submittedName>
</protein>
<dbReference type="Gene3D" id="3.30.465.10">
    <property type="match status" value="1"/>
</dbReference>
<comment type="similarity">
    <text evidence="1">Belongs to the oxygen-dependent FAD-linked oxidoreductase family.</text>
</comment>
<evidence type="ECO:0000256" key="4">
    <source>
        <dbReference type="ARBA" id="ARBA00022827"/>
    </source>
</evidence>
<keyword evidence="5" id="KW-0560">Oxidoreductase</keyword>
<keyword evidence="7" id="KW-1185">Reference proteome</keyword>
<dbReference type="PANTHER" id="PTHR42973:SF32">
    <property type="entry name" value="FAD-LINKED OXIDOREDUCTASE AFOF"/>
    <property type="match status" value="1"/>
</dbReference>
<dbReference type="OrthoDB" id="415825at2759"/>
<dbReference type="InterPro" id="IPR012951">
    <property type="entry name" value="BBE"/>
</dbReference>
<keyword evidence="4" id="KW-0274">FAD</keyword>
<dbReference type="InterPro" id="IPR036318">
    <property type="entry name" value="FAD-bd_PCMH-like_sf"/>
</dbReference>
<dbReference type="InterPro" id="IPR050416">
    <property type="entry name" value="FAD-linked_Oxidoreductase"/>
</dbReference>
<dbReference type="GO" id="GO:0016491">
    <property type="term" value="F:oxidoreductase activity"/>
    <property type="evidence" value="ECO:0007669"/>
    <property type="project" value="UniProtKB-KW"/>
</dbReference>
<dbReference type="PROSITE" id="PS51387">
    <property type="entry name" value="FAD_PCMH"/>
    <property type="match status" value="1"/>
</dbReference>
<dbReference type="Proteomes" id="UP000452235">
    <property type="component" value="Unassembled WGS sequence"/>
</dbReference>
<dbReference type="InterPro" id="IPR016169">
    <property type="entry name" value="FAD-bd_PCMH_sub2"/>
</dbReference>
<dbReference type="Gene3D" id="3.40.462.20">
    <property type="match status" value="1"/>
</dbReference>
<name>A0A5M3Z252_ASPTE</name>
<reference evidence="6 7" key="1">
    <citation type="submission" date="2020-01" db="EMBL/GenBank/DDBJ databases">
        <title>Aspergillus terreus IFO 6365 whole genome shotgun sequence.</title>
        <authorList>
            <person name="Kanamasa S."/>
            <person name="Takahashi H."/>
        </authorList>
    </citation>
    <scope>NUCLEOTIDE SEQUENCE [LARGE SCALE GENOMIC DNA]</scope>
    <source>
        <strain evidence="6 7">IFO 6365</strain>
    </source>
</reference>
<proteinExistence type="inferred from homology"/>